<organism evidence="2 3">
    <name type="scientific">Phlebiopsis gigantea (strain 11061_1 CR5-6)</name>
    <name type="common">White-rot fungus</name>
    <name type="synonym">Peniophora gigantea</name>
    <dbReference type="NCBI Taxonomy" id="745531"/>
    <lineage>
        <taxon>Eukaryota</taxon>
        <taxon>Fungi</taxon>
        <taxon>Dikarya</taxon>
        <taxon>Basidiomycota</taxon>
        <taxon>Agaricomycotina</taxon>
        <taxon>Agaricomycetes</taxon>
        <taxon>Polyporales</taxon>
        <taxon>Phanerochaetaceae</taxon>
        <taxon>Phlebiopsis</taxon>
    </lineage>
</organism>
<dbReference type="HOGENOM" id="CLU_1763229_0_0_1"/>
<gene>
    <name evidence="2" type="ORF">PHLGIDRAFT_89527</name>
</gene>
<dbReference type="Proteomes" id="UP000053257">
    <property type="component" value="Unassembled WGS sequence"/>
</dbReference>
<evidence type="ECO:0000256" key="1">
    <source>
        <dbReference type="SAM" id="SignalP"/>
    </source>
</evidence>
<name>A0A0C3NQJ7_PHLG1</name>
<dbReference type="EMBL" id="KN840497">
    <property type="protein sequence ID" value="KIP07434.1"/>
    <property type="molecule type" value="Genomic_DNA"/>
</dbReference>
<dbReference type="OrthoDB" id="2746609at2759"/>
<dbReference type="SUPFAM" id="SSF53474">
    <property type="entry name" value="alpha/beta-Hydrolases"/>
    <property type="match status" value="1"/>
</dbReference>
<evidence type="ECO:0000313" key="2">
    <source>
        <dbReference type="EMBL" id="KIP07434.1"/>
    </source>
</evidence>
<sequence length="148" mass="15647">MKCRTLLTLGALVCTTYAASPFNWTALPSSTNLTRTPCYDSFQCAKLTVPLQYSDPSAGEAQIAFVISPSNFSSDNPSYRGPIFFNPGGPGDPGSSFILSLAPYLRAIIGPAYDLVGFDPRGIGFSTPSLSLFPDLAQAAAYLGSYPS</sequence>
<feature type="non-terminal residue" evidence="2">
    <location>
        <position position="148"/>
    </location>
</feature>
<feature type="chain" id="PRO_5002167599" evidence="1">
    <location>
        <begin position="19"/>
        <end position="148"/>
    </location>
</feature>
<reference evidence="2 3" key="1">
    <citation type="journal article" date="2014" name="PLoS Genet.">
        <title>Analysis of the Phlebiopsis gigantea genome, transcriptome and secretome provides insight into its pioneer colonization strategies of wood.</title>
        <authorList>
            <person name="Hori C."/>
            <person name="Ishida T."/>
            <person name="Igarashi K."/>
            <person name="Samejima M."/>
            <person name="Suzuki H."/>
            <person name="Master E."/>
            <person name="Ferreira P."/>
            <person name="Ruiz-Duenas F.J."/>
            <person name="Held B."/>
            <person name="Canessa P."/>
            <person name="Larrondo L.F."/>
            <person name="Schmoll M."/>
            <person name="Druzhinina I.S."/>
            <person name="Kubicek C.P."/>
            <person name="Gaskell J.A."/>
            <person name="Kersten P."/>
            <person name="St John F."/>
            <person name="Glasner J."/>
            <person name="Sabat G."/>
            <person name="Splinter BonDurant S."/>
            <person name="Syed K."/>
            <person name="Yadav J."/>
            <person name="Mgbeahuruike A.C."/>
            <person name="Kovalchuk A."/>
            <person name="Asiegbu F.O."/>
            <person name="Lackner G."/>
            <person name="Hoffmeister D."/>
            <person name="Rencoret J."/>
            <person name="Gutierrez A."/>
            <person name="Sun H."/>
            <person name="Lindquist E."/>
            <person name="Barry K."/>
            <person name="Riley R."/>
            <person name="Grigoriev I.V."/>
            <person name="Henrissat B."/>
            <person name="Kues U."/>
            <person name="Berka R.M."/>
            <person name="Martinez A.T."/>
            <person name="Covert S.F."/>
            <person name="Blanchette R.A."/>
            <person name="Cullen D."/>
        </authorList>
    </citation>
    <scope>NUCLEOTIDE SEQUENCE [LARGE SCALE GENOMIC DNA]</scope>
    <source>
        <strain evidence="2 3">11061_1 CR5-6</strain>
    </source>
</reference>
<feature type="signal peptide" evidence="1">
    <location>
        <begin position="1"/>
        <end position="18"/>
    </location>
</feature>
<keyword evidence="1" id="KW-0732">Signal</keyword>
<evidence type="ECO:0000313" key="3">
    <source>
        <dbReference type="Proteomes" id="UP000053257"/>
    </source>
</evidence>
<dbReference type="Gene3D" id="3.40.50.1820">
    <property type="entry name" value="alpha/beta hydrolase"/>
    <property type="match status" value="1"/>
</dbReference>
<dbReference type="AlphaFoldDB" id="A0A0C3NQJ7"/>
<dbReference type="InterPro" id="IPR029058">
    <property type="entry name" value="AB_hydrolase_fold"/>
</dbReference>
<accession>A0A0C3NQJ7</accession>
<proteinExistence type="predicted"/>
<keyword evidence="3" id="KW-1185">Reference proteome</keyword>
<dbReference type="STRING" id="745531.A0A0C3NQJ7"/>
<protein>
    <submittedName>
        <fullName evidence="2">Uncharacterized protein</fullName>
    </submittedName>
</protein>